<evidence type="ECO:0000256" key="6">
    <source>
        <dbReference type="ARBA" id="ARBA00023242"/>
    </source>
</evidence>
<keyword evidence="3" id="KW-0175">Coiled coil</keyword>
<dbReference type="InterPro" id="IPR003035">
    <property type="entry name" value="RWP-RK_dom"/>
</dbReference>
<keyword evidence="2" id="KW-0805">Transcription regulation</keyword>
<keyword evidence="9" id="KW-1185">Reference proteome</keyword>
<evidence type="ECO:0000256" key="2">
    <source>
        <dbReference type="ARBA" id="ARBA00023015"/>
    </source>
</evidence>
<dbReference type="Proteomes" id="UP000188354">
    <property type="component" value="Chromosome LG15"/>
</dbReference>
<feature type="domain" description="RWP-RK" evidence="7">
    <location>
        <begin position="333"/>
        <end position="413"/>
    </location>
</feature>
<dbReference type="GO" id="GO:0003700">
    <property type="term" value="F:DNA-binding transcription factor activity"/>
    <property type="evidence" value="ECO:0007669"/>
    <property type="project" value="InterPro"/>
</dbReference>
<proteinExistence type="predicted"/>
<evidence type="ECO:0000313" key="8">
    <source>
        <dbReference type="EMBL" id="OIV96422.1"/>
    </source>
</evidence>
<gene>
    <name evidence="8" type="ORF">TanjilG_09849</name>
</gene>
<evidence type="ECO:0000256" key="3">
    <source>
        <dbReference type="ARBA" id="ARBA00023054"/>
    </source>
</evidence>
<evidence type="ECO:0000256" key="5">
    <source>
        <dbReference type="ARBA" id="ARBA00023163"/>
    </source>
</evidence>
<dbReference type="Pfam" id="PF02042">
    <property type="entry name" value="RWP-RK"/>
    <property type="match status" value="1"/>
</dbReference>
<dbReference type="AlphaFoldDB" id="A0A4P1QWR2"/>
<evidence type="ECO:0000313" key="9">
    <source>
        <dbReference type="Proteomes" id="UP000188354"/>
    </source>
</evidence>
<evidence type="ECO:0000259" key="7">
    <source>
        <dbReference type="PROSITE" id="PS51519"/>
    </source>
</evidence>
<protein>
    <recommendedName>
        <fullName evidence="7">RWP-RK domain-containing protein</fullName>
    </recommendedName>
</protein>
<keyword evidence="6" id="KW-0539">Nucleus</keyword>
<comment type="function">
    <text evidence="1">Putative transcription factor.</text>
</comment>
<reference evidence="8 9" key="1">
    <citation type="journal article" date="2017" name="Plant Biotechnol. J.">
        <title>A comprehensive draft genome sequence for lupin (Lupinus angustifolius), an emerging health food: insights into plant-microbe interactions and legume evolution.</title>
        <authorList>
            <person name="Hane J.K."/>
            <person name="Ming Y."/>
            <person name="Kamphuis L.G."/>
            <person name="Nelson M.N."/>
            <person name="Garg G."/>
            <person name="Atkins C.A."/>
            <person name="Bayer P.E."/>
            <person name="Bravo A."/>
            <person name="Bringans S."/>
            <person name="Cannon S."/>
            <person name="Edwards D."/>
            <person name="Foley R."/>
            <person name="Gao L.L."/>
            <person name="Harrison M.J."/>
            <person name="Huang W."/>
            <person name="Hurgobin B."/>
            <person name="Li S."/>
            <person name="Liu C.W."/>
            <person name="McGrath A."/>
            <person name="Morahan G."/>
            <person name="Murray J."/>
            <person name="Weller J."/>
            <person name="Jian J."/>
            <person name="Singh K.B."/>
        </authorList>
    </citation>
    <scope>NUCLEOTIDE SEQUENCE [LARGE SCALE GENOMIC DNA]</scope>
    <source>
        <strain evidence="9">cv. Tanjil</strain>
        <tissue evidence="8">Whole plant</tissue>
    </source>
</reference>
<dbReference type="PANTHER" id="PTHR46373">
    <property type="entry name" value="PROTEIN RKD4"/>
    <property type="match status" value="1"/>
</dbReference>
<dbReference type="PANTHER" id="PTHR46373:SF5">
    <property type="entry name" value="RWP-RK DOMAIN PROTEIN"/>
    <property type="match status" value="1"/>
</dbReference>
<accession>A0A4P1QWR2</accession>
<evidence type="ECO:0000256" key="4">
    <source>
        <dbReference type="ARBA" id="ARBA00023125"/>
    </source>
</evidence>
<dbReference type="Gramene" id="OIV96422">
    <property type="protein sequence ID" value="OIV96422"/>
    <property type="gene ID" value="TanjilG_09849"/>
</dbReference>
<sequence length="442" mass="49872">MGDPQFVVPYHEPYDISLHPNLFNLINNNTNLLNTLPQQKIHNGLLEDVINNTTLLSPPSQQIHHHPIGNNGLQDVNHNSILAPMSQPIYYGLGNNAVQEFNHNNNHVQSFMDPLIQDHSMHNMSNNYFLNGGGIGGGSGGSNIFEAGPSQVHAESSTQPLPNWNDNLLGSQNFNNNNNNVDVMPLSYWPEPPTRFSCTCCQVLREILHTNGNNFNKLEIHGRLGMICHAIYHQNISAWNNNWGSSSNPQIQMIDFSTKNIQEIKNFLVQYCLGQSSSGYAMVQDPFYAYYEALCTGFDWADDLDDYIDLNPNTSGGQSDEMEQEVENGRVSRLNLAEKRERISKMNLSDLSDYFHMPIGEAARRLDLCVTAVKKVCRRGDLERWPHRKIKSVVKQIRVLRRSLNSADAMTRARTEADIIRLEELMKQHCGGIAPTAINYNP</sequence>
<keyword evidence="5" id="KW-0804">Transcription</keyword>
<dbReference type="PROSITE" id="PS51519">
    <property type="entry name" value="RWP_RK"/>
    <property type="match status" value="1"/>
</dbReference>
<dbReference type="InterPro" id="IPR044607">
    <property type="entry name" value="RKD-like"/>
</dbReference>
<evidence type="ECO:0000256" key="1">
    <source>
        <dbReference type="ARBA" id="ARBA00004049"/>
    </source>
</evidence>
<name>A0A4P1QWR2_LUPAN</name>
<dbReference type="EMBL" id="CM007375">
    <property type="protein sequence ID" value="OIV96422.1"/>
    <property type="molecule type" value="Genomic_DNA"/>
</dbReference>
<dbReference type="GO" id="GO:0003677">
    <property type="term" value="F:DNA binding"/>
    <property type="evidence" value="ECO:0007669"/>
    <property type="project" value="UniProtKB-KW"/>
</dbReference>
<keyword evidence="4" id="KW-0238">DNA-binding</keyword>
<organism evidence="8 9">
    <name type="scientific">Lupinus angustifolius</name>
    <name type="common">Narrow-leaved blue lupine</name>
    <dbReference type="NCBI Taxonomy" id="3871"/>
    <lineage>
        <taxon>Eukaryota</taxon>
        <taxon>Viridiplantae</taxon>
        <taxon>Streptophyta</taxon>
        <taxon>Embryophyta</taxon>
        <taxon>Tracheophyta</taxon>
        <taxon>Spermatophyta</taxon>
        <taxon>Magnoliopsida</taxon>
        <taxon>eudicotyledons</taxon>
        <taxon>Gunneridae</taxon>
        <taxon>Pentapetalae</taxon>
        <taxon>rosids</taxon>
        <taxon>fabids</taxon>
        <taxon>Fabales</taxon>
        <taxon>Fabaceae</taxon>
        <taxon>Papilionoideae</taxon>
        <taxon>50 kb inversion clade</taxon>
        <taxon>genistoids sensu lato</taxon>
        <taxon>core genistoids</taxon>
        <taxon>Genisteae</taxon>
        <taxon>Lupinus</taxon>
    </lineage>
</organism>